<feature type="transmembrane region" description="Helical" evidence="2">
    <location>
        <begin position="78"/>
        <end position="100"/>
    </location>
</feature>
<reference evidence="3" key="1">
    <citation type="submission" date="2020-05" db="EMBL/GenBank/DDBJ databases">
        <title>Phylogenomic resolution of chytrid fungi.</title>
        <authorList>
            <person name="Stajich J.E."/>
            <person name="Amses K."/>
            <person name="Simmons R."/>
            <person name="Seto K."/>
            <person name="Myers J."/>
            <person name="Bonds A."/>
            <person name="Quandt C.A."/>
            <person name="Barry K."/>
            <person name="Liu P."/>
            <person name="Grigoriev I."/>
            <person name="Longcore J.E."/>
            <person name="James T.Y."/>
        </authorList>
    </citation>
    <scope>NUCLEOTIDE SEQUENCE</scope>
    <source>
        <strain evidence="3">JEL0379</strain>
    </source>
</reference>
<comment type="caution">
    <text evidence="3">The sequence shown here is derived from an EMBL/GenBank/DDBJ whole genome shotgun (WGS) entry which is preliminary data.</text>
</comment>
<keyword evidence="4" id="KW-1185">Reference proteome</keyword>
<dbReference type="AlphaFoldDB" id="A0AAD5TLU5"/>
<feature type="region of interest" description="Disordered" evidence="1">
    <location>
        <begin position="119"/>
        <end position="224"/>
    </location>
</feature>
<keyword evidence="2" id="KW-0812">Transmembrane</keyword>
<name>A0AAD5TLU5_9FUNG</name>
<evidence type="ECO:0000313" key="4">
    <source>
        <dbReference type="Proteomes" id="UP001212152"/>
    </source>
</evidence>
<keyword evidence="2" id="KW-0472">Membrane</keyword>
<feature type="compositionally biased region" description="Low complexity" evidence="1">
    <location>
        <begin position="186"/>
        <end position="200"/>
    </location>
</feature>
<keyword evidence="2" id="KW-1133">Transmembrane helix</keyword>
<evidence type="ECO:0000256" key="2">
    <source>
        <dbReference type="SAM" id="Phobius"/>
    </source>
</evidence>
<proteinExistence type="predicted"/>
<dbReference type="Proteomes" id="UP001212152">
    <property type="component" value="Unassembled WGS sequence"/>
</dbReference>
<dbReference type="EMBL" id="JADGJQ010000016">
    <property type="protein sequence ID" value="KAJ3180461.1"/>
    <property type="molecule type" value="Genomic_DNA"/>
</dbReference>
<evidence type="ECO:0000256" key="1">
    <source>
        <dbReference type="SAM" id="MobiDB-lite"/>
    </source>
</evidence>
<evidence type="ECO:0000313" key="3">
    <source>
        <dbReference type="EMBL" id="KAJ3180461.1"/>
    </source>
</evidence>
<protein>
    <submittedName>
        <fullName evidence="3">Uncharacterized protein</fullName>
    </submittedName>
</protein>
<gene>
    <name evidence="3" type="ORF">HDU87_001970</name>
</gene>
<organism evidence="3 4">
    <name type="scientific">Geranomyces variabilis</name>
    <dbReference type="NCBI Taxonomy" id="109894"/>
    <lineage>
        <taxon>Eukaryota</taxon>
        <taxon>Fungi</taxon>
        <taxon>Fungi incertae sedis</taxon>
        <taxon>Chytridiomycota</taxon>
        <taxon>Chytridiomycota incertae sedis</taxon>
        <taxon>Chytridiomycetes</taxon>
        <taxon>Spizellomycetales</taxon>
        <taxon>Powellomycetaceae</taxon>
        <taxon>Geranomyces</taxon>
    </lineage>
</organism>
<dbReference type="PROSITE" id="PS51257">
    <property type="entry name" value="PROKAR_LIPOPROTEIN"/>
    <property type="match status" value="1"/>
</dbReference>
<sequence>MNFQVKRWQWILGSVFVILLVITIVLLATASCDCSCGATTFTIHHVYRESSDQCHAIAQIRNLTCPAELFWYSTCSAWSIFPTFLACCGVVAFAAGYVILTRRIRKSIERRKQRERNLRAALQPVSSSPHGVHPARDVGPLPPYQQWHDDDNESDIGNSPSVAASPRQGSGPLPLYSQRWDHESSSDGSHYGSSSRGSDSPRMMYPPRAKTKTGNGPSIWEMKV</sequence>
<accession>A0AAD5TLU5</accession>